<dbReference type="AlphaFoldDB" id="A0A6T7I392"/>
<evidence type="ECO:0000313" key="1">
    <source>
        <dbReference type="EMBL" id="CAD9818446.1"/>
    </source>
</evidence>
<evidence type="ECO:0000313" key="2">
    <source>
        <dbReference type="EMBL" id="CAD9818447.1"/>
    </source>
</evidence>
<gene>
    <name evidence="1" type="ORF">ASEP1449_LOCUS10278</name>
    <name evidence="2" type="ORF">ASEP1449_LOCUS10279</name>
</gene>
<proteinExistence type="predicted"/>
<organism evidence="2">
    <name type="scientific">Attheya septentrionalis</name>
    <dbReference type="NCBI Taxonomy" id="420275"/>
    <lineage>
        <taxon>Eukaryota</taxon>
        <taxon>Sar</taxon>
        <taxon>Stramenopiles</taxon>
        <taxon>Ochrophyta</taxon>
        <taxon>Bacillariophyta</taxon>
        <taxon>Coscinodiscophyceae</taxon>
        <taxon>Chaetocerotophycidae</taxon>
        <taxon>Chaetocerotales</taxon>
        <taxon>Attheyaceae</taxon>
        <taxon>Attheya</taxon>
    </lineage>
</organism>
<reference evidence="2" key="1">
    <citation type="submission" date="2021-01" db="EMBL/GenBank/DDBJ databases">
        <authorList>
            <person name="Corre E."/>
            <person name="Pelletier E."/>
            <person name="Niang G."/>
            <person name="Scheremetjew M."/>
            <person name="Finn R."/>
            <person name="Kale V."/>
            <person name="Holt S."/>
            <person name="Cochrane G."/>
            <person name="Meng A."/>
            <person name="Brown T."/>
            <person name="Cohen L."/>
        </authorList>
    </citation>
    <scope>NUCLEOTIDE SEQUENCE</scope>
    <source>
        <strain evidence="2">CCMP2084</strain>
    </source>
</reference>
<accession>A0A6T7I392</accession>
<dbReference type="EMBL" id="HBHQ01015388">
    <property type="protein sequence ID" value="CAD9818447.1"/>
    <property type="molecule type" value="Transcribed_RNA"/>
</dbReference>
<dbReference type="EMBL" id="HBHQ01015387">
    <property type="protein sequence ID" value="CAD9818446.1"/>
    <property type="molecule type" value="Transcribed_RNA"/>
</dbReference>
<name>A0A6T7I392_9STRA</name>
<sequence length="315" mass="35451">MVLQLNELLKVAGFTESEVKAVHDGTLINRTRESSSDRELACQLAFLVKAPPERLQTVFLKSPQKKNFDPNVQEVGTMEGEGSLQDFDRVKLGDFYKTYLKAAPGSDLNLSSGEIHAFQAMGKRANQVQVEAQFRQTLLDRFRAYRAGGLDGILPYTRKGSVDFFPGKELHHQIEVAAILKQHSPRFHKYVLEYPKHKPEGATESFFWMTSLIDDKPTVVLYHHIGMQEGDLFVYLERHFYVSRSHNSVQGIGGAFPVKDGTIMVYVTRTSTDQVSGFGSAAKRGIGARMMMGRQAENFERARTLPNVADLHIKK</sequence>
<protein>
    <submittedName>
        <fullName evidence="2">Uncharacterized protein</fullName>
    </submittedName>
</protein>